<evidence type="ECO:0000256" key="3">
    <source>
        <dbReference type="ARBA" id="ARBA00022490"/>
    </source>
</evidence>
<reference evidence="9" key="2">
    <citation type="journal article" date="2007" name="PLoS Biol.">
        <title>Survey sequencing and comparative analysis of the elephant shark (Callorhinchus milii) genome.</title>
        <authorList>
            <person name="Venkatesh B."/>
            <person name="Kirkness E.F."/>
            <person name="Loh Y.H."/>
            <person name="Halpern A.L."/>
            <person name="Lee A.P."/>
            <person name="Johnson J."/>
            <person name="Dandona N."/>
            <person name="Viswanathan L.D."/>
            <person name="Tay A."/>
            <person name="Venter J.C."/>
            <person name="Strausberg R.L."/>
            <person name="Brenner S."/>
        </authorList>
    </citation>
    <scope>NUCLEOTIDE SEQUENCE [LARGE SCALE GENOMIC DNA]</scope>
</reference>
<keyword evidence="9" id="KW-1185">Reference proteome</keyword>
<evidence type="ECO:0000313" key="9">
    <source>
        <dbReference type="Proteomes" id="UP000314986"/>
    </source>
</evidence>
<organism evidence="8 9">
    <name type="scientific">Callorhinchus milii</name>
    <name type="common">Ghost shark</name>
    <dbReference type="NCBI Taxonomy" id="7868"/>
    <lineage>
        <taxon>Eukaryota</taxon>
        <taxon>Metazoa</taxon>
        <taxon>Chordata</taxon>
        <taxon>Craniata</taxon>
        <taxon>Vertebrata</taxon>
        <taxon>Chondrichthyes</taxon>
        <taxon>Holocephali</taxon>
        <taxon>Chimaeriformes</taxon>
        <taxon>Callorhinchidae</taxon>
        <taxon>Callorhinchus</taxon>
    </lineage>
</organism>
<keyword evidence="5" id="KW-0966">Cell projection</keyword>
<reference evidence="8" key="4">
    <citation type="submission" date="2025-08" db="UniProtKB">
        <authorList>
            <consortium name="Ensembl"/>
        </authorList>
    </citation>
    <scope>IDENTIFICATION</scope>
</reference>
<reference evidence="8" key="5">
    <citation type="submission" date="2025-09" db="UniProtKB">
        <authorList>
            <consortium name="Ensembl"/>
        </authorList>
    </citation>
    <scope>IDENTIFICATION</scope>
</reference>
<dbReference type="GeneTree" id="ENSGT00940000154745"/>
<dbReference type="Ensembl" id="ENSCMIT00000001730.1">
    <property type="protein sequence ID" value="ENSCMIP00000001663.1"/>
    <property type="gene ID" value="ENSCMIG00000001049.1"/>
</dbReference>
<dbReference type="Pfam" id="PF14892">
    <property type="entry name" value="PIRC1_2"/>
    <property type="match status" value="1"/>
</dbReference>
<reference evidence="9" key="1">
    <citation type="journal article" date="2006" name="Science">
        <title>Ancient noncoding elements conserved in the human genome.</title>
        <authorList>
            <person name="Venkatesh B."/>
            <person name="Kirkness E.F."/>
            <person name="Loh Y.H."/>
            <person name="Halpern A.L."/>
            <person name="Lee A.P."/>
            <person name="Johnson J."/>
            <person name="Dandona N."/>
            <person name="Viswanathan L.D."/>
            <person name="Tay A."/>
            <person name="Venter J.C."/>
            <person name="Strausberg R.L."/>
            <person name="Brenner S."/>
        </authorList>
    </citation>
    <scope>NUCLEOTIDE SEQUENCE [LARGE SCALE GENOMIC DNA]</scope>
</reference>
<keyword evidence="4" id="KW-0206">Cytoskeleton</keyword>
<reference evidence="9" key="3">
    <citation type="journal article" date="2014" name="Nature">
        <title>Elephant shark genome provides unique insights into gnathostome evolution.</title>
        <authorList>
            <consortium name="International Elephant Shark Genome Sequencing Consortium"/>
            <person name="Venkatesh B."/>
            <person name="Lee A.P."/>
            <person name="Ravi V."/>
            <person name="Maurya A.K."/>
            <person name="Lian M.M."/>
            <person name="Swann J.B."/>
            <person name="Ohta Y."/>
            <person name="Flajnik M.F."/>
            <person name="Sutoh Y."/>
            <person name="Kasahara M."/>
            <person name="Hoon S."/>
            <person name="Gangu V."/>
            <person name="Roy S.W."/>
            <person name="Irimia M."/>
            <person name="Korzh V."/>
            <person name="Kondrychyn I."/>
            <person name="Lim Z.W."/>
            <person name="Tay B.H."/>
            <person name="Tohari S."/>
            <person name="Kong K.W."/>
            <person name="Ho S."/>
            <person name="Lorente-Galdos B."/>
            <person name="Quilez J."/>
            <person name="Marques-Bonet T."/>
            <person name="Raney B.J."/>
            <person name="Ingham P.W."/>
            <person name="Tay A."/>
            <person name="Hillier L.W."/>
            <person name="Minx P."/>
            <person name="Boehm T."/>
            <person name="Wilson R.K."/>
            <person name="Brenner S."/>
            <person name="Warren W.C."/>
        </authorList>
    </citation>
    <scope>NUCLEOTIDE SEQUENCE [LARGE SCALE GENOMIC DNA]</scope>
</reference>
<dbReference type="InParanoid" id="A0A4W3GE99"/>
<sequence>MCEVKTPTVTFLDPAEPEIKEPPPPQKTSKTYRVSAELPERFEHPDCFQGYSSRPTNQLYRTSNQSYGSRAPTVHEMPTVYHGRSWNFTKKMMKTGMYRDNGFNMGSEKTFVTGLEDKLTFQDRLNFQKSYLLSGPPHTE</sequence>
<dbReference type="Proteomes" id="UP000314986">
    <property type="component" value="Unassembled WGS sequence"/>
</dbReference>
<name>A0A4W3GE99_CALMI</name>
<proteinExistence type="inferred from homology"/>
<accession>A0A4W3GE99</accession>
<evidence type="ECO:0000256" key="7">
    <source>
        <dbReference type="SAM" id="MobiDB-lite"/>
    </source>
</evidence>
<dbReference type="KEGG" id="cmk:103184705"/>
<evidence type="ECO:0000256" key="1">
    <source>
        <dbReference type="ARBA" id="ARBA00004138"/>
    </source>
</evidence>
<comment type="subcellular location">
    <subcellularLocation>
        <location evidence="1">Cell projection</location>
        <location evidence="1">Cilium</location>
    </subcellularLocation>
    <subcellularLocation>
        <location evidence="2">Cytoplasm</location>
        <location evidence="2">Cytoskeleton</location>
    </subcellularLocation>
</comment>
<dbReference type="AlphaFoldDB" id="A0A4W3GE99"/>
<dbReference type="STRING" id="7868.ENSCMIP00000001663"/>
<evidence type="ECO:0000256" key="5">
    <source>
        <dbReference type="ARBA" id="ARBA00023273"/>
    </source>
</evidence>
<dbReference type="OMA" id="MFRNNTF"/>
<evidence type="ECO:0000256" key="4">
    <source>
        <dbReference type="ARBA" id="ARBA00023212"/>
    </source>
</evidence>
<keyword evidence="3" id="KW-0963">Cytoplasm</keyword>
<dbReference type="InterPro" id="IPR026507">
    <property type="entry name" value="PIRC1/2"/>
</dbReference>
<evidence type="ECO:0000256" key="2">
    <source>
        <dbReference type="ARBA" id="ARBA00004245"/>
    </source>
</evidence>
<evidence type="ECO:0000313" key="8">
    <source>
        <dbReference type="Ensembl" id="ENSCMIP00000001663.1"/>
    </source>
</evidence>
<dbReference type="OrthoDB" id="546383at2759"/>
<dbReference type="PANTHER" id="PTHR20899:SF1">
    <property type="entry name" value="PIERCER OF MICROTUBULE WALL 1 PROTEIN"/>
    <property type="match status" value="1"/>
</dbReference>
<dbReference type="GeneID" id="103184705"/>
<dbReference type="GO" id="GO:0005879">
    <property type="term" value="C:axonemal microtubule"/>
    <property type="evidence" value="ECO:0007669"/>
    <property type="project" value="InterPro"/>
</dbReference>
<gene>
    <name evidence="8" type="primary">pierce1</name>
</gene>
<feature type="region of interest" description="Disordered" evidence="7">
    <location>
        <begin position="1"/>
        <end position="31"/>
    </location>
</feature>
<dbReference type="GO" id="GO:0035082">
    <property type="term" value="P:axoneme assembly"/>
    <property type="evidence" value="ECO:0007669"/>
    <property type="project" value="InterPro"/>
</dbReference>
<protein>
    <submittedName>
        <fullName evidence="8">Uncharacterized protein</fullName>
    </submittedName>
</protein>
<comment type="similarity">
    <text evidence="6">Belongs to the PIERCE1 family.</text>
</comment>
<dbReference type="PANTHER" id="PTHR20899">
    <property type="entry name" value="PIERCE HOMOLOG"/>
    <property type="match status" value="1"/>
</dbReference>
<evidence type="ECO:0000256" key="6">
    <source>
        <dbReference type="ARBA" id="ARBA00038014"/>
    </source>
</evidence>